<evidence type="ECO:0000259" key="1">
    <source>
        <dbReference type="PROSITE" id="PS50093"/>
    </source>
</evidence>
<dbReference type="Proteomes" id="UP000464214">
    <property type="component" value="Chromosome"/>
</dbReference>
<dbReference type="Gene3D" id="2.60.40.10">
    <property type="entry name" value="Immunoglobulins"/>
    <property type="match status" value="1"/>
</dbReference>
<dbReference type="InterPro" id="IPR022409">
    <property type="entry name" value="PKD/Chitinase_dom"/>
</dbReference>
<dbReference type="EMBL" id="CP047897">
    <property type="protein sequence ID" value="QHL88591.1"/>
    <property type="molecule type" value="Genomic_DNA"/>
</dbReference>
<dbReference type="CDD" id="cd00146">
    <property type="entry name" value="PKD"/>
    <property type="match status" value="1"/>
</dbReference>
<dbReference type="Pfam" id="PF18911">
    <property type="entry name" value="PKD_4"/>
    <property type="match status" value="1"/>
</dbReference>
<proteinExistence type="predicted"/>
<dbReference type="PROSITE" id="PS50093">
    <property type="entry name" value="PKD"/>
    <property type="match status" value="1"/>
</dbReference>
<sequence length="619" mass="65398">MAKFNANGKSLAGATFLGTSVYDQTYFLQLDQAENVYVLGQTMGEYPTTAGTFKTTAGRQFIHKLNNALNATIFSTVFGAGRPTIDISPTAFLVDDCERIYVAGWGGGSNIGYGNGNTIGLPTTARAVQTTTDGMDFYLAQFSNDAKKLLYGTFYGGDQTLTRGSGEHVDGGTSRFDKRGFVYQSVCGGCGGKSNFPIPPGANTYSPTNLSFNCNNASFKFNFVEELEASAGQDTVLCSNSPAMLLTGSPLGGVWSGAGVSSVNGIYIFRPTEALIGKVNLTYTITGTGTCSVSDAKVVTVQNPTPHTISMPATKFCSNNPVAIAMTGSPAGGTFSGRGVVGNTFNPQVAGLGTHVITYSSNGTNGFCGSITQTIEVFLPTLDLGPELVICPGSTTPVQLTTNLAGGVWTGLHVTPNGVFTPPAGLKGSVVLTYSITAPCAVSATRKITVAPQPNIKASLANACQSDPAIAGYAPFNALFANTTSGGTGWLWDFGDGAQSTLKEPRHQYAQPGTYTVKLTVMYGNGCQEQVEVGKLVVVDSKVPNIFTPNDDGVNDTFVQRFSCLPTSLTIYNRWGRLVYQNSNYQQNWKGDDLSEGTYFYLLKDTEGNTAKGWVEIVR</sequence>
<feature type="domain" description="PKD" evidence="1">
    <location>
        <begin position="479"/>
        <end position="521"/>
    </location>
</feature>
<organism evidence="2 3">
    <name type="scientific">Nibribacter ruber</name>
    <dbReference type="NCBI Taxonomy" id="2698458"/>
    <lineage>
        <taxon>Bacteria</taxon>
        <taxon>Pseudomonadati</taxon>
        <taxon>Bacteroidota</taxon>
        <taxon>Cytophagia</taxon>
        <taxon>Cytophagales</taxon>
        <taxon>Hymenobacteraceae</taxon>
        <taxon>Nibribacter</taxon>
    </lineage>
</organism>
<reference evidence="2 3" key="1">
    <citation type="submission" date="2020-01" db="EMBL/GenBank/DDBJ databases">
        <authorList>
            <person name="Kim M."/>
        </authorList>
    </citation>
    <scope>NUCLEOTIDE SEQUENCE [LARGE SCALE GENOMIC DNA]</scope>
    <source>
        <strain evidence="2 3">BT10</strain>
    </source>
</reference>
<keyword evidence="3" id="KW-1185">Reference proteome</keyword>
<accession>A0A6P1P2H5</accession>
<dbReference type="SMART" id="SM00089">
    <property type="entry name" value="PKD"/>
    <property type="match status" value="1"/>
</dbReference>
<dbReference type="SUPFAM" id="SSF49299">
    <property type="entry name" value="PKD domain"/>
    <property type="match status" value="1"/>
</dbReference>
<dbReference type="InterPro" id="IPR000601">
    <property type="entry name" value="PKD_dom"/>
</dbReference>
<protein>
    <submittedName>
        <fullName evidence="2">T9SS type B sorting domain-containing protein</fullName>
    </submittedName>
</protein>
<dbReference type="InterPro" id="IPR013783">
    <property type="entry name" value="Ig-like_fold"/>
</dbReference>
<dbReference type="PANTHER" id="PTHR35580:SF1">
    <property type="entry name" value="PHYTASE-LIKE DOMAIN-CONTAINING PROTEIN"/>
    <property type="match status" value="1"/>
</dbReference>
<evidence type="ECO:0000313" key="3">
    <source>
        <dbReference type="Proteomes" id="UP000464214"/>
    </source>
</evidence>
<dbReference type="InterPro" id="IPR026341">
    <property type="entry name" value="T9SS_type_B"/>
</dbReference>
<dbReference type="PANTHER" id="PTHR35580">
    <property type="entry name" value="CELL SURFACE GLYCOPROTEIN (S-LAYER PROTEIN)-LIKE PROTEIN"/>
    <property type="match status" value="1"/>
</dbReference>
<dbReference type="Pfam" id="PF13585">
    <property type="entry name" value="CHU_C"/>
    <property type="match status" value="1"/>
</dbReference>
<evidence type="ECO:0000313" key="2">
    <source>
        <dbReference type="EMBL" id="QHL88591.1"/>
    </source>
</evidence>
<dbReference type="AlphaFoldDB" id="A0A6P1P2H5"/>
<name>A0A6P1P2H5_9BACT</name>
<gene>
    <name evidence="2" type="ORF">GU926_14595</name>
</gene>
<dbReference type="InterPro" id="IPR052918">
    <property type="entry name" value="Motility_Chemotaxis_Reg"/>
</dbReference>
<dbReference type="NCBIfam" id="TIGR04131">
    <property type="entry name" value="Bac_Flav_CTERM"/>
    <property type="match status" value="1"/>
</dbReference>
<dbReference type="RefSeq" id="WP_160693159.1">
    <property type="nucleotide sequence ID" value="NZ_CP047897.1"/>
</dbReference>
<dbReference type="KEGG" id="nib:GU926_14595"/>
<dbReference type="InterPro" id="IPR035986">
    <property type="entry name" value="PKD_dom_sf"/>
</dbReference>